<proteinExistence type="predicted"/>
<evidence type="ECO:0000313" key="1">
    <source>
        <dbReference type="EMBL" id="CAG8618615.1"/>
    </source>
</evidence>
<protein>
    <submittedName>
        <fullName evidence="1">5053_t:CDS:1</fullName>
    </submittedName>
</protein>
<comment type="caution">
    <text evidence="1">The sequence shown here is derived from an EMBL/GenBank/DDBJ whole genome shotgun (WGS) entry which is preliminary data.</text>
</comment>
<gene>
    <name evidence="1" type="ORF">ACOLOM_LOCUS7254</name>
</gene>
<name>A0ACA9MZP7_9GLOM</name>
<dbReference type="EMBL" id="CAJVPT010016358">
    <property type="protein sequence ID" value="CAG8618615.1"/>
    <property type="molecule type" value="Genomic_DNA"/>
</dbReference>
<reference evidence="1" key="1">
    <citation type="submission" date="2021-06" db="EMBL/GenBank/DDBJ databases">
        <authorList>
            <person name="Kallberg Y."/>
            <person name="Tangrot J."/>
            <person name="Rosling A."/>
        </authorList>
    </citation>
    <scope>NUCLEOTIDE SEQUENCE</scope>
    <source>
        <strain evidence="1">CL356</strain>
    </source>
</reference>
<evidence type="ECO:0000313" key="2">
    <source>
        <dbReference type="Proteomes" id="UP000789525"/>
    </source>
</evidence>
<dbReference type="Proteomes" id="UP000789525">
    <property type="component" value="Unassembled WGS sequence"/>
</dbReference>
<keyword evidence="2" id="KW-1185">Reference proteome</keyword>
<organism evidence="1 2">
    <name type="scientific">Acaulospora colombiana</name>
    <dbReference type="NCBI Taxonomy" id="27376"/>
    <lineage>
        <taxon>Eukaryota</taxon>
        <taxon>Fungi</taxon>
        <taxon>Fungi incertae sedis</taxon>
        <taxon>Mucoromycota</taxon>
        <taxon>Glomeromycotina</taxon>
        <taxon>Glomeromycetes</taxon>
        <taxon>Diversisporales</taxon>
        <taxon>Acaulosporaceae</taxon>
        <taxon>Acaulospora</taxon>
    </lineage>
</organism>
<sequence length="64" mass="7173">PGRFFASLELKAVLATLVLGYDVKWAGDVAKDNGHGSGYEPKEIWFGENLLPDMKARIKIRKRV</sequence>
<feature type="non-terminal residue" evidence="1">
    <location>
        <position position="1"/>
    </location>
</feature>
<accession>A0ACA9MZP7</accession>